<dbReference type="GO" id="GO:0016324">
    <property type="term" value="C:apical plasma membrane"/>
    <property type="evidence" value="ECO:0007669"/>
    <property type="project" value="UniProtKB-SubCell"/>
</dbReference>
<comment type="catalytic activity">
    <reaction evidence="37">
        <text>1,3-dihexadecanoyl-2-(9Z-octadecenoyl)glycerol + H2O = 1,3-dihexadecanoylglycerol + (9Z)-octadecenoate + H(+)</text>
        <dbReference type="Rhea" id="RHEA:40983"/>
        <dbReference type="ChEBI" id="CHEBI:15377"/>
        <dbReference type="ChEBI" id="CHEBI:15378"/>
        <dbReference type="ChEBI" id="CHEBI:30823"/>
        <dbReference type="ChEBI" id="CHEBI:75688"/>
        <dbReference type="ChEBI" id="CHEBI:77619"/>
    </reaction>
    <physiologicalReaction direction="left-to-right" evidence="37">
        <dbReference type="Rhea" id="RHEA:40984"/>
    </physiologicalReaction>
</comment>
<evidence type="ECO:0000256" key="33">
    <source>
        <dbReference type="ARBA" id="ARBA00048454"/>
    </source>
</evidence>
<evidence type="ECO:0000256" key="32">
    <source>
        <dbReference type="ARBA" id="ARBA00048386"/>
    </source>
</evidence>
<evidence type="ECO:0000256" key="19">
    <source>
        <dbReference type="ARBA" id="ARBA00033022"/>
    </source>
</evidence>
<comment type="catalytic activity">
    <reaction evidence="30">
        <text>1-hexadecanoyl-2-(9Z,12Z-octadecadienoyl)-sn-glycero-3-phosphocholine + H2O = 2-(9Z,12Z-octadecadienoyl)-sn-glycero-3-phosphocholine + hexadecanoate + H(+)</text>
        <dbReference type="Rhea" id="RHEA:40971"/>
        <dbReference type="ChEBI" id="CHEBI:7896"/>
        <dbReference type="ChEBI" id="CHEBI:15377"/>
        <dbReference type="ChEBI" id="CHEBI:15378"/>
        <dbReference type="ChEBI" id="CHEBI:73002"/>
        <dbReference type="ChEBI" id="CHEBI:76084"/>
    </reaction>
    <physiologicalReaction direction="left-to-right" evidence="30">
        <dbReference type="Rhea" id="RHEA:40972"/>
    </physiologicalReaction>
</comment>
<keyword evidence="7" id="KW-0677">Repeat</keyword>
<sequence>MLNEPQIEPECVAVQNMVRVQRISKIFASILLLHHVATQSSKPRQLFLNMLQDMTRMSNGNFVIQYPSRSHSRIQLNYPKSMPFPCKNFTGVGLGRSHRRPTSVHKLRPGDIDVIGALGDSLVAGNGAMEEYALGTMIENRGVSWCIGGEGTWRDFLTLPNILKEFNPNLKGYSTGTGEFLSSNAKLNVAFPVAADADALRQAKILIKKMKSDHRINMNEDWKMITVFFGANDICSAQCYNKEEASARSHARKLMKALDYLYEQLPRTFVNLVPVLDVSVSVRIKRTMMCHLFHRLFCACFHEGGNEMDVITTLTREYQRAEEELVLSGRYDKREDFTVVIQPFIKLFNAPTDPMRRFSEVIDISYITHDCFHFSQKGHALGANMLWNNLLQPVGLKSQKKLNYVLEKFECPKLNAPYLFTNKNTRNYFTNGFQ</sequence>
<evidence type="ECO:0000256" key="5">
    <source>
        <dbReference type="ARBA" id="ARBA00022692"/>
    </source>
</evidence>
<evidence type="ECO:0000256" key="38">
    <source>
        <dbReference type="ARBA" id="ARBA00048872"/>
    </source>
</evidence>
<keyword evidence="6" id="KW-0732">Signal</keyword>
<keyword evidence="8" id="KW-0378">Hydrolase</keyword>
<dbReference type="GO" id="GO:0006644">
    <property type="term" value="P:phospholipid metabolic process"/>
    <property type="evidence" value="ECO:0007669"/>
    <property type="project" value="TreeGrafter"/>
</dbReference>
<comment type="catalytic activity">
    <reaction evidence="13">
        <text>a triacylglycerol + H2O = a diacylglycerol + a fatty acid + H(+)</text>
        <dbReference type="Rhea" id="RHEA:12044"/>
        <dbReference type="ChEBI" id="CHEBI:15377"/>
        <dbReference type="ChEBI" id="CHEBI:15378"/>
        <dbReference type="ChEBI" id="CHEBI:17855"/>
        <dbReference type="ChEBI" id="CHEBI:18035"/>
        <dbReference type="ChEBI" id="CHEBI:28868"/>
        <dbReference type="EC" id="3.1.1.3"/>
    </reaction>
    <physiologicalReaction direction="left-to-right" evidence="13">
        <dbReference type="Rhea" id="RHEA:12045"/>
    </physiologicalReaction>
</comment>
<comment type="catalytic activity">
    <reaction evidence="34">
        <text>1-hexadecanoyl-2-(9Z-octadecenoyl)-sn-glycero-3-phosphoethanolamine + H2O = 1-hexadecanoyl-sn-glycero-3-phosphoethanolamine + (9Z)-octadecenoate + H(+)</text>
        <dbReference type="Rhea" id="RHEA:40911"/>
        <dbReference type="ChEBI" id="CHEBI:15377"/>
        <dbReference type="ChEBI" id="CHEBI:15378"/>
        <dbReference type="ChEBI" id="CHEBI:30823"/>
        <dbReference type="ChEBI" id="CHEBI:73004"/>
        <dbReference type="ChEBI" id="CHEBI:73007"/>
    </reaction>
    <physiologicalReaction direction="left-to-right" evidence="34">
        <dbReference type="Rhea" id="RHEA:40912"/>
    </physiologicalReaction>
</comment>
<evidence type="ECO:0000256" key="9">
    <source>
        <dbReference type="ARBA" id="ARBA00022989"/>
    </source>
</evidence>
<evidence type="ECO:0000256" key="12">
    <source>
        <dbReference type="ARBA" id="ARBA00023180"/>
    </source>
</evidence>
<comment type="catalytic activity">
    <reaction evidence="35">
        <text>1-hexadecanoyl-sn-glycero-3-phosphocholine + H2O = sn-glycerol 3-phosphocholine + hexadecanoate + H(+)</text>
        <dbReference type="Rhea" id="RHEA:40435"/>
        <dbReference type="ChEBI" id="CHEBI:7896"/>
        <dbReference type="ChEBI" id="CHEBI:15377"/>
        <dbReference type="ChEBI" id="CHEBI:15378"/>
        <dbReference type="ChEBI" id="CHEBI:16870"/>
        <dbReference type="ChEBI" id="CHEBI:72998"/>
    </reaction>
    <physiologicalReaction direction="left-to-right" evidence="35">
        <dbReference type="Rhea" id="RHEA:40436"/>
    </physiologicalReaction>
</comment>
<name>N6TG14_DENPD</name>
<organism evidence="43">
    <name type="scientific">Dendroctonus ponderosae</name>
    <name type="common">Mountain pine beetle</name>
    <dbReference type="NCBI Taxonomy" id="77166"/>
    <lineage>
        <taxon>Eukaryota</taxon>
        <taxon>Metazoa</taxon>
        <taxon>Ecdysozoa</taxon>
        <taxon>Arthropoda</taxon>
        <taxon>Hexapoda</taxon>
        <taxon>Insecta</taxon>
        <taxon>Pterygota</taxon>
        <taxon>Neoptera</taxon>
        <taxon>Endopterygota</taxon>
        <taxon>Coleoptera</taxon>
        <taxon>Polyphaga</taxon>
        <taxon>Cucujiformia</taxon>
        <taxon>Curculionidae</taxon>
        <taxon>Scolytinae</taxon>
        <taxon>Dendroctonus</taxon>
    </lineage>
</organism>
<evidence type="ECO:0000256" key="17">
    <source>
        <dbReference type="ARBA" id="ARBA00031182"/>
    </source>
</evidence>
<dbReference type="EMBL" id="KB740727">
    <property type="protein sequence ID" value="ENN79334.1"/>
    <property type="molecule type" value="Genomic_DNA"/>
</dbReference>
<evidence type="ECO:0000256" key="14">
    <source>
        <dbReference type="ARBA" id="ARBA00023408"/>
    </source>
</evidence>
<evidence type="ECO:0000256" key="26">
    <source>
        <dbReference type="ARBA" id="ARBA00048015"/>
    </source>
</evidence>
<evidence type="ECO:0000256" key="29">
    <source>
        <dbReference type="ARBA" id="ARBA00048227"/>
    </source>
</evidence>
<comment type="catalytic activity">
    <reaction evidence="27">
        <text>a 1-O-alkyl-2-acyl-sn-glycero-3-phosphocholine + H2O = a 1-O-alkyl-sn-glycero-3-phosphocholine + a fatty acid + H(+)</text>
        <dbReference type="Rhea" id="RHEA:36231"/>
        <dbReference type="ChEBI" id="CHEBI:15377"/>
        <dbReference type="ChEBI" id="CHEBI:15378"/>
        <dbReference type="ChEBI" id="CHEBI:28868"/>
        <dbReference type="ChEBI" id="CHEBI:30909"/>
        <dbReference type="ChEBI" id="CHEBI:36702"/>
        <dbReference type="EC" id="3.1.1.4"/>
    </reaction>
    <physiologicalReaction direction="left-to-right" evidence="27">
        <dbReference type="Rhea" id="RHEA:36232"/>
    </physiologicalReaction>
</comment>
<evidence type="ECO:0000256" key="15">
    <source>
        <dbReference type="ARBA" id="ARBA00023422"/>
    </source>
</evidence>
<dbReference type="FunFam" id="3.40.50.1110:FF:000005">
    <property type="entry name" value="Phospholipase B1"/>
    <property type="match status" value="1"/>
</dbReference>
<evidence type="ECO:0000256" key="31">
    <source>
        <dbReference type="ARBA" id="ARBA00048374"/>
    </source>
</evidence>
<comment type="catalytic activity">
    <reaction evidence="23">
        <text>1-(9Z-octadecenoyl)-glycerol + H2O = glycerol + (9Z)-octadecenoate + H(+)</text>
        <dbReference type="Rhea" id="RHEA:38487"/>
        <dbReference type="ChEBI" id="CHEBI:15377"/>
        <dbReference type="ChEBI" id="CHEBI:15378"/>
        <dbReference type="ChEBI" id="CHEBI:17754"/>
        <dbReference type="ChEBI" id="CHEBI:30823"/>
        <dbReference type="ChEBI" id="CHEBI:75342"/>
    </reaction>
    <physiologicalReaction direction="left-to-right" evidence="23">
        <dbReference type="Rhea" id="RHEA:38488"/>
    </physiologicalReaction>
</comment>
<dbReference type="OrthoDB" id="10265800at2759"/>
<comment type="catalytic activity">
    <reaction evidence="39">
        <text>1-hexadecanoyl-2-(9Z)-octadecenoyl-3-octadecanoyl-sn-glycerol + H2O = 1-hexadecanoyl-3-octadecanoyl-sn-glycerol + (9Z)-octadecenoate + H(+)</text>
        <dbReference type="Rhea" id="RHEA:41103"/>
        <dbReference type="ChEBI" id="CHEBI:15377"/>
        <dbReference type="ChEBI" id="CHEBI:15378"/>
        <dbReference type="ChEBI" id="CHEBI:30823"/>
        <dbReference type="ChEBI" id="CHEBI:77623"/>
        <dbReference type="ChEBI" id="CHEBI:77624"/>
    </reaction>
    <physiologicalReaction direction="left-to-right" evidence="39">
        <dbReference type="Rhea" id="RHEA:41104"/>
    </physiologicalReaction>
</comment>
<evidence type="ECO:0000256" key="6">
    <source>
        <dbReference type="ARBA" id="ARBA00022729"/>
    </source>
</evidence>
<evidence type="ECO:0000256" key="8">
    <source>
        <dbReference type="ARBA" id="ARBA00022801"/>
    </source>
</evidence>
<comment type="subcellular location">
    <subcellularLocation>
        <location evidence="1">Apical cell membrane</location>
        <topology evidence="1">Single-pass type I membrane protein</topology>
    </subcellularLocation>
</comment>
<dbReference type="InterPro" id="IPR036514">
    <property type="entry name" value="SGNH_hydro_sf"/>
</dbReference>
<evidence type="ECO:0000256" key="42">
    <source>
        <dbReference type="ARBA" id="ARBA00049461"/>
    </source>
</evidence>
<keyword evidence="10" id="KW-0443">Lipid metabolism</keyword>
<comment type="similarity">
    <text evidence="2">Belongs to the 'GDSL' lipolytic enzyme family. Phospholipase B1 subfamily.</text>
</comment>
<dbReference type="PANTHER" id="PTHR21325">
    <property type="entry name" value="PHOSPHOLIPASE B, PLB1"/>
    <property type="match status" value="1"/>
</dbReference>
<comment type="catalytic activity">
    <reaction evidence="32">
        <text>1,2,3-tri-(9Z-octadecenoyl)-glycerol + H2O = di-(9Z)-octadecenoylglycerol + (9Z)-octadecenoate + H(+)</text>
        <dbReference type="Rhea" id="RHEA:38575"/>
        <dbReference type="ChEBI" id="CHEBI:15377"/>
        <dbReference type="ChEBI" id="CHEBI:15378"/>
        <dbReference type="ChEBI" id="CHEBI:30823"/>
        <dbReference type="ChEBI" id="CHEBI:53753"/>
        <dbReference type="ChEBI" id="CHEBI:75945"/>
    </reaction>
    <physiologicalReaction direction="left-to-right" evidence="32">
        <dbReference type="Rhea" id="RHEA:38576"/>
    </physiologicalReaction>
</comment>
<evidence type="ECO:0000313" key="43">
    <source>
        <dbReference type="EMBL" id="ENN79334.1"/>
    </source>
</evidence>
<feature type="non-terminal residue" evidence="43">
    <location>
        <position position="1"/>
    </location>
</feature>
<evidence type="ECO:0000256" key="25">
    <source>
        <dbReference type="ARBA" id="ARBA00048011"/>
    </source>
</evidence>
<evidence type="ECO:0000256" key="16">
    <source>
        <dbReference type="ARBA" id="ARBA00029723"/>
    </source>
</evidence>
<dbReference type="Gene3D" id="3.40.50.1110">
    <property type="entry name" value="SGNH hydrolase"/>
    <property type="match status" value="1"/>
</dbReference>
<evidence type="ECO:0000256" key="34">
    <source>
        <dbReference type="ARBA" id="ARBA00048613"/>
    </source>
</evidence>
<comment type="catalytic activity">
    <reaction evidence="36">
        <text>1-hexadecanoyl-2-(9Z-octadecenoyl)-sn-glycero-3-phosphocholine + H2O = 1-hexadecanoyl-sn-glycero-3-phosphocholine + (9Z)-octadecenoate + H(+)</text>
        <dbReference type="Rhea" id="RHEA:38779"/>
        <dbReference type="ChEBI" id="CHEBI:15377"/>
        <dbReference type="ChEBI" id="CHEBI:15378"/>
        <dbReference type="ChEBI" id="CHEBI:30823"/>
        <dbReference type="ChEBI" id="CHEBI:72998"/>
        <dbReference type="ChEBI" id="CHEBI:73001"/>
    </reaction>
    <physiologicalReaction direction="left-to-right" evidence="36">
        <dbReference type="Rhea" id="RHEA:38780"/>
    </physiologicalReaction>
</comment>
<keyword evidence="5" id="KW-0812">Transmembrane</keyword>
<dbReference type="Pfam" id="PF00657">
    <property type="entry name" value="Lipase_GDSL"/>
    <property type="match status" value="1"/>
</dbReference>
<evidence type="ECO:0000256" key="40">
    <source>
        <dbReference type="ARBA" id="ARBA00049363"/>
    </source>
</evidence>
<dbReference type="HOGENOM" id="CLU_038975_1_0_1"/>
<keyword evidence="9" id="KW-1133">Transmembrane helix</keyword>
<comment type="function">
    <text evidence="20">Calcium-independent membrane-associated phospholipase that catalyzes complete diacylation of phospholipids by hydrolyzing both sn-1 and sn-2 fatty acyl chains attached to the glycerol backbone (phospholipase B activity). Has dual phospholipase and lysophospholipase activities toward diacylphospholipids. Preferentially cleaves sn-2 ester bonds over sn-1 bonds. Acts as a lipase toward glycerolipid substrates. Hydrolyzes fatty acyl chains of diacylglycerols with preference for the sn-2 position and of triacylglycerols with not positional selectivity. May also hydrolyze long chain retinyl esters such as retinyl palmitate. May contribute to digestion of dietary phospholipids, glycerolipids and retinoids, facilitating lipid absorption at the brush border.</text>
</comment>
<evidence type="ECO:0000256" key="35">
    <source>
        <dbReference type="ARBA" id="ARBA00048656"/>
    </source>
</evidence>
<evidence type="ECO:0000256" key="11">
    <source>
        <dbReference type="ARBA" id="ARBA00023136"/>
    </source>
</evidence>
<comment type="catalytic activity">
    <reaction evidence="42">
        <text>2-(9Z-octadecenoyl)-glycerol + H2O = glycerol + (9Z)-octadecenoate + H(+)</text>
        <dbReference type="Rhea" id="RHEA:38491"/>
        <dbReference type="ChEBI" id="CHEBI:15377"/>
        <dbReference type="ChEBI" id="CHEBI:15378"/>
        <dbReference type="ChEBI" id="CHEBI:17754"/>
        <dbReference type="ChEBI" id="CHEBI:30823"/>
        <dbReference type="ChEBI" id="CHEBI:73990"/>
    </reaction>
    <physiologicalReaction direction="left-to-right" evidence="42">
        <dbReference type="Rhea" id="RHEA:38492"/>
    </physiologicalReaction>
</comment>
<reference evidence="43" key="1">
    <citation type="journal article" date="2013" name="Genome Biol.">
        <title>Draft genome of the mountain pine beetle, Dendroctonus ponderosae Hopkins, a major forest pest.</title>
        <authorList>
            <person name="Keeling C.I."/>
            <person name="Yuen M.M."/>
            <person name="Liao N.Y."/>
            <person name="Docking T.R."/>
            <person name="Chan S.K."/>
            <person name="Taylor G.A."/>
            <person name="Palmquist D.L."/>
            <person name="Jackman S.D."/>
            <person name="Nguyen A."/>
            <person name="Li M."/>
            <person name="Henderson H."/>
            <person name="Janes J.K."/>
            <person name="Zhao Y."/>
            <person name="Pandoh P."/>
            <person name="Moore R."/>
            <person name="Sperling F.A."/>
            <person name="Huber D.P."/>
            <person name="Birol I."/>
            <person name="Jones S.J."/>
            <person name="Bohlmann J."/>
        </authorList>
    </citation>
    <scope>NUCLEOTIDE SEQUENCE</scope>
</reference>
<comment type="catalytic activity">
    <reaction evidence="41">
        <text>1,3-di-(9Z-octadecenoyl)-glycerol + H2O = 1-(9Z-octadecenoyl)-glycerol + (9Z)-octadecenoate + H(+)</text>
        <dbReference type="Rhea" id="RHEA:39939"/>
        <dbReference type="ChEBI" id="CHEBI:15377"/>
        <dbReference type="ChEBI" id="CHEBI:15378"/>
        <dbReference type="ChEBI" id="CHEBI:30823"/>
        <dbReference type="ChEBI" id="CHEBI:75342"/>
        <dbReference type="ChEBI" id="CHEBI:75735"/>
    </reaction>
    <physiologicalReaction direction="left-to-right" evidence="41">
        <dbReference type="Rhea" id="RHEA:39940"/>
    </physiologicalReaction>
</comment>
<evidence type="ECO:0000256" key="18">
    <source>
        <dbReference type="ARBA" id="ARBA00031485"/>
    </source>
</evidence>
<evidence type="ECO:0000256" key="30">
    <source>
        <dbReference type="ARBA" id="ARBA00048362"/>
    </source>
</evidence>
<comment type="catalytic activity">
    <reaction evidence="24">
        <text>1-hexadecanoyl-2-(9Z)-octadecenoyl-3-octadecanoyl-sn-glycerol + H2O = 1-hexadecanoyl-2-(9Z-octadecenoyl)-sn-glycerol + octadecanoate + H(+)</text>
        <dbReference type="Rhea" id="RHEA:41111"/>
        <dbReference type="ChEBI" id="CHEBI:15377"/>
        <dbReference type="ChEBI" id="CHEBI:15378"/>
        <dbReference type="ChEBI" id="CHEBI:25629"/>
        <dbReference type="ChEBI" id="CHEBI:75466"/>
        <dbReference type="ChEBI" id="CHEBI:77623"/>
    </reaction>
    <physiologicalReaction direction="left-to-right" evidence="24">
        <dbReference type="Rhea" id="RHEA:41112"/>
    </physiologicalReaction>
</comment>
<comment type="catalytic activity">
    <reaction evidence="21">
        <text>1-hexadecanoyl-2-(9Z)-octadecenoyl-3-octadecanoyl-sn-glycerol + H2O = 2-(9Z-octadecenoyl)-3-octadecanoyl-sn-glycerol + hexadecanoate + H(+)</text>
        <dbReference type="Rhea" id="RHEA:41107"/>
        <dbReference type="ChEBI" id="CHEBI:7896"/>
        <dbReference type="ChEBI" id="CHEBI:15377"/>
        <dbReference type="ChEBI" id="CHEBI:15378"/>
        <dbReference type="ChEBI" id="CHEBI:75558"/>
        <dbReference type="ChEBI" id="CHEBI:77623"/>
    </reaction>
    <physiologicalReaction direction="left-to-right" evidence="21">
        <dbReference type="Rhea" id="RHEA:41108"/>
    </physiologicalReaction>
</comment>
<gene>
    <name evidence="43" type="ORF">YQE_04243</name>
</gene>
<keyword evidence="12" id="KW-0325">Glycoprotein</keyword>
<comment type="catalytic activity">
    <reaction evidence="40">
        <text>1,2-dihexadecanoyl-sn-glycero-3-phosphocholine + 2 H2O = sn-glycerol 3-phosphocholine + 2 hexadecanoate + 2 H(+)</text>
        <dbReference type="Rhea" id="RHEA:40975"/>
        <dbReference type="ChEBI" id="CHEBI:7896"/>
        <dbReference type="ChEBI" id="CHEBI:15377"/>
        <dbReference type="ChEBI" id="CHEBI:15378"/>
        <dbReference type="ChEBI" id="CHEBI:16870"/>
        <dbReference type="ChEBI" id="CHEBI:72999"/>
    </reaction>
    <physiologicalReaction direction="left-to-right" evidence="40">
        <dbReference type="Rhea" id="RHEA:40976"/>
    </physiologicalReaction>
</comment>
<evidence type="ECO:0000256" key="28">
    <source>
        <dbReference type="ARBA" id="ARBA00048058"/>
    </source>
</evidence>
<evidence type="ECO:0000256" key="36">
    <source>
        <dbReference type="ARBA" id="ARBA00048699"/>
    </source>
</evidence>
<evidence type="ECO:0000256" key="13">
    <source>
        <dbReference type="ARBA" id="ARBA00023369"/>
    </source>
</evidence>
<dbReference type="CDD" id="cd01824">
    <property type="entry name" value="Phospholipase_B_like"/>
    <property type="match status" value="1"/>
</dbReference>
<evidence type="ECO:0000256" key="24">
    <source>
        <dbReference type="ARBA" id="ARBA00047459"/>
    </source>
</evidence>
<comment type="catalytic activity">
    <reaction evidence="15">
        <text>a 1,2-diacyl-sn-glycero-3-phosphocholine + H2O = a 1-acyl-sn-glycero-3-phosphocholine + a fatty acid + H(+)</text>
        <dbReference type="Rhea" id="RHEA:15801"/>
        <dbReference type="ChEBI" id="CHEBI:15377"/>
        <dbReference type="ChEBI" id="CHEBI:15378"/>
        <dbReference type="ChEBI" id="CHEBI:28868"/>
        <dbReference type="ChEBI" id="CHEBI:57643"/>
        <dbReference type="ChEBI" id="CHEBI:58168"/>
        <dbReference type="EC" id="3.1.1.4"/>
    </reaction>
    <physiologicalReaction direction="left-to-right" evidence="15">
        <dbReference type="Rhea" id="RHEA:15802"/>
    </physiologicalReaction>
</comment>
<evidence type="ECO:0000256" key="21">
    <source>
        <dbReference type="ARBA" id="ARBA00047324"/>
    </source>
</evidence>
<comment type="catalytic activity">
    <reaction evidence="33">
        <text>a 1-acyl-sn-glycero-3-phosphocholine + H2O = sn-glycerol 3-phosphocholine + a fatty acid + H(+)</text>
        <dbReference type="Rhea" id="RHEA:15177"/>
        <dbReference type="ChEBI" id="CHEBI:15377"/>
        <dbReference type="ChEBI" id="CHEBI:15378"/>
        <dbReference type="ChEBI" id="CHEBI:16870"/>
        <dbReference type="ChEBI" id="CHEBI:28868"/>
        <dbReference type="ChEBI" id="CHEBI:58168"/>
        <dbReference type="EC" id="3.1.1.5"/>
    </reaction>
    <physiologicalReaction direction="left-to-right" evidence="33">
        <dbReference type="Rhea" id="RHEA:15178"/>
    </physiologicalReaction>
</comment>
<accession>N6TG14</accession>
<comment type="catalytic activity">
    <reaction evidence="25">
        <text>2,3-di-(9Z)-octadecenoyl-sn-glycerol + H2O = 3-(9Z-octadecenoyl)-sn-glycerol + (9Z)-octadecenoate + H(+)</text>
        <dbReference type="Rhea" id="RHEA:42604"/>
        <dbReference type="ChEBI" id="CHEBI:15377"/>
        <dbReference type="ChEBI" id="CHEBI:15378"/>
        <dbReference type="ChEBI" id="CHEBI:30823"/>
        <dbReference type="ChEBI" id="CHEBI:75824"/>
        <dbReference type="ChEBI" id="CHEBI:75938"/>
    </reaction>
    <physiologicalReaction direction="left-to-right" evidence="25">
        <dbReference type="Rhea" id="RHEA:42605"/>
    </physiologicalReaction>
</comment>
<dbReference type="OMA" id="HPLYCAC"/>
<comment type="catalytic activity">
    <reaction evidence="22">
        <text>1,3-dihexadecanoyl-2-(9Z-octadecenoyl)glycerol + H2O = 1-hexadecanoyl-2-(9Z-octadecenoyl)-glycerol + hexadecanoate + H(+)</text>
        <dbReference type="Rhea" id="RHEA:40979"/>
        <dbReference type="ChEBI" id="CHEBI:7896"/>
        <dbReference type="ChEBI" id="CHEBI:15377"/>
        <dbReference type="ChEBI" id="CHEBI:15378"/>
        <dbReference type="ChEBI" id="CHEBI:75585"/>
        <dbReference type="ChEBI" id="CHEBI:75688"/>
    </reaction>
    <physiologicalReaction direction="left-to-right" evidence="22">
        <dbReference type="Rhea" id="RHEA:40980"/>
    </physiologicalReaction>
</comment>
<dbReference type="PANTHER" id="PTHR21325:SF31">
    <property type="entry name" value="GH22081P-RELATED"/>
    <property type="match status" value="1"/>
</dbReference>
<evidence type="ECO:0000256" key="2">
    <source>
        <dbReference type="ARBA" id="ARBA00009979"/>
    </source>
</evidence>
<comment type="catalytic activity">
    <reaction evidence="31">
        <text>1-octadecanoyl-2-(9Z,12Z)-octadecadienoyl-sn-glycerol + H2O = 1-octadecanoyl-sn-glycerol + (9Z,12Z)-octadecadienoate + H(+)</text>
        <dbReference type="Rhea" id="RHEA:40927"/>
        <dbReference type="ChEBI" id="CHEBI:15377"/>
        <dbReference type="ChEBI" id="CHEBI:15378"/>
        <dbReference type="ChEBI" id="CHEBI:30245"/>
        <dbReference type="ChEBI" id="CHEBI:75550"/>
        <dbReference type="ChEBI" id="CHEBI:77097"/>
    </reaction>
    <physiologicalReaction direction="left-to-right" evidence="31">
        <dbReference type="Rhea" id="RHEA:40928"/>
    </physiologicalReaction>
</comment>
<evidence type="ECO:0000256" key="1">
    <source>
        <dbReference type="ARBA" id="ARBA00004247"/>
    </source>
</evidence>
<comment type="catalytic activity">
    <reaction evidence="29">
        <text>1,2-dihexadecanoyl-sn-glycero-3-phosphocholine + H2O = 1-hexadecanoyl-sn-glycero-3-phosphocholine + hexadecanoate + H(+)</text>
        <dbReference type="Rhea" id="RHEA:41223"/>
        <dbReference type="ChEBI" id="CHEBI:7896"/>
        <dbReference type="ChEBI" id="CHEBI:15377"/>
        <dbReference type="ChEBI" id="CHEBI:15378"/>
        <dbReference type="ChEBI" id="CHEBI:72998"/>
        <dbReference type="ChEBI" id="CHEBI:72999"/>
    </reaction>
    <physiologicalReaction direction="left-to-right" evidence="29">
        <dbReference type="Rhea" id="RHEA:41224"/>
    </physiologicalReaction>
</comment>
<dbReference type="InterPro" id="IPR035547">
    <property type="entry name" value="Phospholipase_B"/>
</dbReference>
<protein>
    <recommendedName>
        <fullName evidence="3">Phospholipase B1, membrane-associated</fullName>
    </recommendedName>
    <alternativeName>
        <fullName evidence="16">Lysophospholipase</fullName>
    </alternativeName>
    <alternativeName>
        <fullName evidence="17">Phospholipase A2</fullName>
    </alternativeName>
    <alternativeName>
        <fullName evidence="19">Phospholipase B/lipase</fullName>
    </alternativeName>
    <alternativeName>
        <fullName evidence="18">Triacylglycerol lipase</fullName>
    </alternativeName>
</protein>
<keyword evidence="11" id="KW-0472">Membrane</keyword>
<dbReference type="GO" id="GO:0004623">
    <property type="term" value="F:phospholipase A2 activity"/>
    <property type="evidence" value="ECO:0007669"/>
    <property type="project" value="UniProtKB-EC"/>
</dbReference>
<dbReference type="InterPro" id="IPR001087">
    <property type="entry name" value="GDSL"/>
</dbReference>
<evidence type="ECO:0000256" key="41">
    <source>
        <dbReference type="ARBA" id="ARBA00049372"/>
    </source>
</evidence>
<dbReference type="InterPro" id="IPR038885">
    <property type="entry name" value="PLB1"/>
</dbReference>
<dbReference type="GO" id="GO:0004806">
    <property type="term" value="F:triacylglycerol lipase activity"/>
    <property type="evidence" value="ECO:0007669"/>
    <property type="project" value="UniProtKB-EC"/>
</dbReference>
<comment type="catalytic activity">
    <reaction evidence="14">
        <text>1-hexadecanoyl-2-(9Z,12Z-octadecadienoyl)-sn-glycero-3-phosphocholine + H2O = (9Z,12Z)-octadecadienoate + 1-hexadecanoyl-sn-glycero-3-phosphocholine + H(+)</text>
        <dbReference type="Rhea" id="RHEA:40811"/>
        <dbReference type="ChEBI" id="CHEBI:15377"/>
        <dbReference type="ChEBI" id="CHEBI:15378"/>
        <dbReference type="ChEBI" id="CHEBI:30245"/>
        <dbReference type="ChEBI" id="CHEBI:72998"/>
        <dbReference type="ChEBI" id="CHEBI:73002"/>
    </reaction>
    <physiologicalReaction direction="left-to-right" evidence="14">
        <dbReference type="Rhea" id="RHEA:40812"/>
    </physiologicalReaction>
</comment>
<evidence type="ECO:0000256" key="22">
    <source>
        <dbReference type="ARBA" id="ARBA00047363"/>
    </source>
</evidence>
<comment type="catalytic activity">
    <reaction evidence="28">
        <text>1,2-di-(9Z-octadecenoyl)-sn-glycero-3-phosphocholine + H2O = 1-(9Z-octadecenoyl)-sn-glycero-3-phosphocholine + (9Z)-octadecenoate + H(+)</text>
        <dbReference type="Rhea" id="RHEA:40923"/>
        <dbReference type="ChEBI" id="CHEBI:15377"/>
        <dbReference type="ChEBI" id="CHEBI:15378"/>
        <dbReference type="ChEBI" id="CHEBI:28610"/>
        <dbReference type="ChEBI" id="CHEBI:30823"/>
        <dbReference type="ChEBI" id="CHEBI:74669"/>
    </reaction>
    <physiologicalReaction direction="left-to-right" evidence="28">
        <dbReference type="Rhea" id="RHEA:40924"/>
    </physiologicalReaction>
</comment>
<keyword evidence="4" id="KW-1003">Cell membrane</keyword>
<comment type="catalytic activity">
    <reaction evidence="26">
        <text>1-hexadecanoyl-2-(9Z-octadecenoyl)-sn-glycero-3-phospho-(1'-sn-glycerol) + H2O = 1-hexadecanoyl-sn-glycero-3-phospho-(1'-sn-glycerol) + (9Z)-octadecenoate + H(+)</text>
        <dbReference type="Rhea" id="RHEA:40919"/>
        <dbReference type="ChEBI" id="CHEBI:15377"/>
        <dbReference type="ChEBI" id="CHEBI:15378"/>
        <dbReference type="ChEBI" id="CHEBI:30823"/>
        <dbReference type="ChEBI" id="CHEBI:72841"/>
        <dbReference type="ChEBI" id="CHEBI:75158"/>
    </reaction>
    <physiologicalReaction direction="left-to-right" evidence="26">
        <dbReference type="Rhea" id="RHEA:40920"/>
    </physiologicalReaction>
</comment>
<dbReference type="SUPFAM" id="SSF52266">
    <property type="entry name" value="SGNH hydrolase"/>
    <property type="match status" value="1"/>
</dbReference>
<evidence type="ECO:0000256" key="4">
    <source>
        <dbReference type="ARBA" id="ARBA00022475"/>
    </source>
</evidence>
<evidence type="ECO:0000256" key="27">
    <source>
        <dbReference type="ARBA" id="ARBA00048049"/>
    </source>
</evidence>
<dbReference type="AlphaFoldDB" id="N6TG14"/>
<evidence type="ECO:0000256" key="23">
    <source>
        <dbReference type="ARBA" id="ARBA00047438"/>
    </source>
</evidence>
<evidence type="ECO:0000256" key="37">
    <source>
        <dbReference type="ARBA" id="ARBA00048869"/>
    </source>
</evidence>
<evidence type="ECO:0000256" key="3">
    <source>
        <dbReference type="ARBA" id="ARBA00015133"/>
    </source>
</evidence>
<comment type="catalytic activity">
    <reaction evidence="38">
        <text>1-O-hexadecyl-2-(9Z)-octadecenoyl-sn-glycero-3-phosphocholine + H2O = 1-O-hexadecyl-sn-glycero-3-phosphocholine + (9Z)-octadecenoate + H(+)</text>
        <dbReference type="Rhea" id="RHEA:40915"/>
        <dbReference type="ChEBI" id="CHEBI:15377"/>
        <dbReference type="ChEBI" id="CHEBI:15378"/>
        <dbReference type="ChEBI" id="CHEBI:30823"/>
        <dbReference type="ChEBI" id="CHEBI:34112"/>
        <dbReference type="ChEBI" id="CHEBI:64496"/>
    </reaction>
    <physiologicalReaction direction="left-to-right" evidence="38">
        <dbReference type="Rhea" id="RHEA:40916"/>
    </physiologicalReaction>
</comment>
<evidence type="ECO:0000256" key="20">
    <source>
        <dbReference type="ARBA" id="ARBA00045916"/>
    </source>
</evidence>
<evidence type="ECO:0000256" key="7">
    <source>
        <dbReference type="ARBA" id="ARBA00022737"/>
    </source>
</evidence>
<evidence type="ECO:0000256" key="39">
    <source>
        <dbReference type="ARBA" id="ARBA00048939"/>
    </source>
</evidence>
<proteinExistence type="inferred from homology"/>
<evidence type="ECO:0000256" key="10">
    <source>
        <dbReference type="ARBA" id="ARBA00023098"/>
    </source>
</evidence>
<dbReference type="GO" id="GO:0004622">
    <property type="term" value="F:phosphatidylcholine lysophospholipase activity"/>
    <property type="evidence" value="ECO:0007669"/>
    <property type="project" value="UniProtKB-EC"/>
</dbReference>